<evidence type="ECO:0000313" key="2">
    <source>
        <dbReference type="Proteomes" id="UP001060085"/>
    </source>
</evidence>
<accession>A0ACC0AHB4</accession>
<reference evidence="2" key="1">
    <citation type="journal article" date="2023" name="Nat. Plants">
        <title>Single-cell RNA sequencing provides a high-resolution roadmap for understanding the multicellular compartmentation of specialized metabolism.</title>
        <authorList>
            <person name="Sun S."/>
            <person name="Shen X."/>
            <person name="Li Y."/>
            <person name="Li Y."/>
            <person name="Wang S."/>
            <person name="Li R."/>
            <person name="Zhang H."/>
            <person name="Shen G."/>
            <person name="Guo B."/>
            <person name="Wei J."/>
            <person name="Xu J."/>
            <person name="St-Pierre B."/>
            <person name="Chen S."/>
            <person name="Sun C."/>
        </authorList>
    </citation>
    <scope>NUCLEOTIDE SEQUENCE [LARGE SCALE GENOMIC DNA]</scope>
</reference>
<comment type="caution">
    <text evidence="1">The sequence shown here is derived from an EMBL/GenBank/DDBJ whole genome shotgun (WGS) entry which is preliminary data.</text>
</comment>
<evidence type="ECO:0000313" key="1">
    <source>
        <dbReference type="EMBL" id="KAI5659842.1"/>
    </source>
</evidence>
<protein>
    <submittedName>
        <fullName evidence="1">Uncharacterized protein</fullName>
    </submittedName>
</protein>
<dbReference type="EMBL" id="CM044706">
    <property type="protein sequence ID" value="KAI5659842.1"/>
    <property type="molecule type" value="Genomic_DNA"/>
</dbReference>
<sequence length="1664" mass="185392">MLRLLKLIIETSQWKAEKKENSPLPLLPTRIIRKRLLHLSVRTLILLKGSTSKLLPRTRLLRILDLLYVAEICKPANTSSSMVDVSSSASPQLDHHKASEKNRGQFVPFLIGFSDDESGSDSDESRHNTSENKDNTQGADKSRKPPLPSLQKSQNMLQDRVKEAKLTPRPTSLGGPGVSSKTKINGATSRNAGQISSCRNLNGPKKSASLDPQHRKNMLLDATKMQDLRQLIEIRENEIKLKAIQQTQNPSAGVYRNQSARNPSNPVSRVRKAAQVQDLRSNLNNPDNKRLKAGEPQSSNLCFDLGKMLPLEISTSNKFGKQNVEGCCDRGKNNAVGSHASQLGKQKEYARQASMSLANPLTVRKDGPQVVASGILDDVNAERLGPIVSPAQSGKTRKRPAGDFPLKQAPSITGSFLNCFEKPIIKGSNNMDTLSMLDFEDLLDKELEESQEHRHKCEIDEKNALIAYRKAQRALVEANARCSLLYSKRELYSAQLRSLMMENPNQFFSLWPHDQNEAGLSLSNKISSVDMHLMPTSSHQVQAASDVNGRTGCDVNITPLNNAYQNQSHLHVDGQTLVSDPCIEPDGSSSEACKQDDVSHGVCGPSEDTAQSADEDVEIFQLKPKSAQDNLESAQTSGGDADKHRNHGSQGQLSFDSPQDSLLLEASLRSQLYEKLRMKKILKRGTGQIVESANERVGHVDGGKTIATIAEEVSFHDAESNKHSYFESVTVPDGISKPLVQINSHSDMITPEDASLAVGDLTKSHFSLEGQQSTISVTFLCPAMKSALIHLKVREPVAVLQSQPGSSDMLSPDVNETIMDDNVFSENQTIRSSTDMTEQTVSSFYDGQSGYYSCNLAIDPLWPLCMFDLRGRCNNDECPWQHVKGYSCSSMQRDAIEDIDSQVQKASQTEELSCTGIASKSLDHLLLVPPTYMVGSDVLRPNSQSYTSLLAQDYGQFWQKSFSNFLVLSSLFAEVSASNEPFLHGTEARIEVHSDWNWESSYFHSRNGRVGQVDHSYADVDQSLEVALLNFGKEADKQKGRLEALKALAPAIEENPRSTVLWMVYLQIYYFQKSIRVDDLFQYSVDLNKESYELWLLYINSREQLDERLAAYDVALSAFLHHASTSNDDALCASQWILDIFLQMIDFMCSSGNVGRAIEKISGLIISTMEIDQPCQLTLANFISCLTICDKFIFWTSCVYVVMYKKLPNPVVHSFECWKESSTLEWPDIHLTLDEKQLAGSLMEMAVDSLVSYMDLDSLENEKTLRAAQLFALNHVRCVSVLEGLECSRLLLEKYIKLYPSCIELVLMAARVQYHVGGLSFDGFEEALGNWPDEVPGVQGIWNQYAECALQTGNFDFVKELMDRWFQSVKRAHDLHHEDPNLLQSASSSDMCSWFSGHSETDNVFGMLNLSLYKILQNDHTDALFALNQATKAASADNYCHCLRELTMFLLTNSVQHYGETNIKRMLGILNVHLADGRAWMAAEPLSRVFIQKIGRPRARQLVSKMLQPVSANFSVMNMVVEVWYGLLLIPQIYDNLMDLVDFVEGMMEIMPSNYLLGISVCKLLIKSSPLNNSGSISFWASSLLVNALSHAVPIAPEYIWVESAELLFNLTDSQKIGESFHKKALSVYPFSINLWKSYLHLSEAAGSGESVKEAAKDRGIVLD</sequence>
<dbReference type="Proteomes" id="UP001060085">
    <property type="component" value="Linkage Group LG06"/>
</dbReference>
<keyword evidence="2" id="KW-1185">Reference proteome</keyword>
<proteinExistence type="predicted"/>
<name>A0ACC0AHB4_CATRO</name>
<organism evidence="1 2">
    <name type="scientific">Catharanthus roseus</name>
    <name type="common">Madagascar periwinkle</name>
    <name type="synonym">Vinca rosea</name>
    <dbReference type="NCBI Taxonomy" id="4058"/>
    <lineage>
        <taxon>Eukaryota</taxon>
        <taxon>Viridiplantae</taxon>
        <taxon>Streptophyta</taxon>
        <taxon>Embryophyta</taxon>
        <taxon>Tracheophyta</taxon>
        <taxon>Spermatophyta</taxon>
        <taxon>Magnoliopsida</taxon>
        <taxon>eudicotyledons</taxon>
        <taxon>Gunneridae</taxon>
        <taxon>Pentapetalae</taxon>
        <taxon>asterids</taxon>
        <taxon>lamiids</taxon>
        <taxon>Gentianales</taxon>
        <taxon>Apocynaceae</taxon>
        <taxon>Rauvolfioideae</taxon>
        <taxon>Vinceae</taxon>
        <taxon>Catharanthinae</taxon>
        <taxon>Catharanthus</taxon>
    </lineage>
</organism>
<gene>
    <name evidence="1" type="ORF">M9H77_28635</name>
</gene>